<gene>
    <name evidence="3" type="ORF">EYF88_15930</name>
    <name evidence="2" type="ORF">SAMN06265378_1167</name>
</gene>
<dbReference type="RefSeq" id="WP_089389157.1">
    <property type="nucleotide sequence ID" value="NZ_FZNM01000016.1"/>
</dbReference>
<evidence type="ECO:0000259" key="1">
    <source>
        <dbReference type="PROSITE" id="PS50943"/>
    </source>
</evidence>
<dbReference type="AlphaFoldDB" id="A0A238Y8B1"/>
<dbReference type="SUPFAM" id="SSF47413">
    <property type="entry name" value="lambda repressor-like DNA-binding domains"/>
    <property type="match status" value="1"/>
</dbReference>
<dbReference type="EMBL" id="SIRL01000015">
    <property type="protein sequence ID" value="TBN47000.1"/>
    <property type="molecule type" value="Genomic_DNA"/>
</dbReference>
<organism evidence="2 4">
    <name type="scientific">Paracoccus sediminis</name>
    <dbReference type="NCBI Taxonomy" id="1214787"/>
    <lineage>
        <taxon>Bacteria</taxon>
        <taxon>Pseudomonadati</taxon>
        <taxon>Pseudomonadota</taxon>
        <taxon>Alphaproteobacteria</taxon>
        <taxon>Rhodobacterales</taxon>
        <taxon>Paracoccaceae</taxon>
        <taxon>Paracoccus</taxon>
    </lineage>
</organism>
<dbReference type="GO" id="GO:0003677">
    <property type="term" value="F:DNA binding"/>
    <property type="evidence" value="ECO:0007669"/>
    <property type="project" value="InterPro"/>
</dbReference>
<evidence type="ECO:0000313" key="5">
    <source>
        <dbReference type="Proteomes" id="UP000292859"/>
    </source>
</evidence>
<dbReference type="Proteomes" id="UP000198409">
    <property type="component" value="Unassembled WGS sequence"/>
</dbReference>
<protein>
    <submittedName>
        <fullName evidence="2">Transcriptional regulator, XRE family</fullName>
    </submittedName>
    <submittedName>
        <fullName evidence="3">XRE family transcriptional regulator</fullName>
    </submittedName>
</protein>
<reference evidence="3 5" key="3">
    <citation type="submission" date="2019-02" db="EMBL/GenBank/DDBJ databases">
        <authorList>
            <person name="Zhang G."/>
        </authorList>
    </citation>
    <scope>NUCLEOTIDE SEQUENCE [LARGE SCALE GENOMIC DNA]</scope>
    <source>
        <strain evidence="3 5">CMB17</strain>
    </source>
</reference>
<accession>A0A238Y8B1</accession>
<name>A0A238Y8B1_9RHOB</name>
<evidence type="ECO:0000313" key="2">
    <source>
        <dbReference type="EMBL" id="SNR67526.1"/>
    </source>
</evidence>
<dbReference type="InterPro" id="IPR010982">
    <property type="entry name" value="Lambda_DNA-bd_dom_sf"/>
</dbReference>
<dbReference type="SMART" id="SM00530">
    <property type="entry name" value="HTH_XRE"/>
    <property type="match status" value="1"/>
</dbReference>
<dbReference type="Pfam" id="PF01381">
    <property type="entry name" value="HTH_3"/>
    <property type="match status" value="1"/>
</dbReference>
<evidence type="ECO:0000313" key="4">
    <source>
        <dbReference type="Proteomes" id="UP000198409"/>
    </source>
</evidence>
<dbReference type="PROSITE" id="PS50943">
    <property type="entry name" value="HTH_CROC1"/>
    <property type="match status" value="1"/>
</dbReference>
<feature type="domain" description="HTH cro/C1-type" evidence="1">
    <location>
        <begin position="17"/>
        <end position="71"/>
    </location>
</feature>
<proteinExistence type="predicted"/>
<keyword evidence="5" id="KW-1185">Reference proteome</keyword>
<dbReference type="EMBL" id="FZNM01000016">
    <property type="protein sequence ID" value="SNR67526.1"/>
    <property type="molecule type" value="Genomic_DNA"/>
</dbReference>
<dbReference type="Gene3D" id="1.10.260.40">
    <property type="entry name" value="lambda repressor-like DNA-binding domains"/>
    <property type="match status" value="1"/>
</dbReference>
<reference evidence="2" key="2">
    <citation type="submission" date="2017-06" db="EMBL/GenBank/DDBJ databases">
        <authorList>
            <person name="Kim H.J."/>
            <person name="Triplett B.A."/>
        </authorList>
    </citation>
    <scope>NUCLEOTIDE SEQUENCE [LARGE SCALE GENOMIC DNA]</scope>
    <source>
        <strain evidence="2">DSM 26170</strain>
    </source>
</reference>
<sequence length="81" mass="9283">MPRSLRSLLHLSMMTVLRQERTRRNLTQTDLAGRLHRAQSYVAKVETGERRLDVVEFVEYARAIGVEPARLLALILEGEHG</sequence>
<dbReference type="InterPro" id="IPR001387">
    <property type="entry name" value="Cro/C1-type_HTH"/>
</dbReference>
<evidence type="ECO:0000313" key="3">
    <source>
        <dbReference type="EMBL" id="TBN47000.1"/>
    </source>
</evidence>
<dbReference type="Proteomes" id="UP000292859">
    <property type="component" value="Unassembled WGS sequence"/>
</dbReference>
<dbReference type="CDD" id="cd00093">
    <property type="entry name" value="HTH_XRE"/>
    <property type="match status" value="1"/>
</dbReference>
<reference evidence="4" key="1">
    <citation type="submission" date="2017-06" db="EMBL/GenBank/DDBJ databases">
        <authorList>
            <person name="Varghese N."/>
            <person name="Submissions S."/>
        </authorList>
    </citation>
    <scope>NUCLEOTIDE SEQUENCE [LARGE SCALE GENOMIC DNA]</scope>
    <source>
        <strain evidence="4">DSM 26170</strain>
    </source>
</reference>
<dbReference type="OrthoDB" id="9803379at2"/>